<dbReference type="PROSITE" id="PS00409">
    <property type="entry name" value="PROKAR_NTER_METHYL"/>
    <property type="match status" value="1"/>
</dbReference>
<dbReference type="InterPro" id="IPR012902">
    <property type="entry name" value="N_methyl_site"/>
</dbReference>
<gene>
    <name evidence="2" type="ORF">A3C87_04045</name>
</gene>
<dbReference type="AlphaFoldDB" id="A0A1F6DIR1"/>
<protein>
    <recommendedName>
        <fullName evidence="4">Type II secretion system protein GspI C-terminal domain-containing protein</fullName>
    </recommendedName>
</protein>
<keyword evidence="1" id="KW-0812">Transmembrane</keyword>
<dbReference type="STRING" id="1798491.A3C87_04045"/>
<accession>A0A1F6DIR1</accession>
<dbReference type="Proteomes" id="UP000176511">
    <property type="component" value="Unassembled WGS sequence"/>
</dbReference>
<evidence type="ECO:0000313" key="2">
    <source>
        <dbReference type="EMBL" id="OGG61324.1"/>
    </source>
</evidence>
<name>A0A1F6DIR1_9BACT</name>
<evidence type="ECO:0008006" key="4">
    <source>
        <dbReference type="Google" id="ProtNLM"/>
    </source>
</evidence>
<dbReference type="EMBL" id="MFLE01000019">
    <property type="protein sequence ID" value="OGG61324.1"/>
    <property type="molecule type" value="Genomic_DNA"/>
</dbReference>
<evidence type="ECO:0000313" key="3">
    <source>
        <dbReference type="Proteomes" id="UP000176511"/>
    </source>
</evidence>
<sequence length="174" mass="19217">MTRSHQQGFTLVETLVAISVLIVAIVVPLRVITQSLKSAAFTREKITATHIAQEGIELMNAQYDEDKKDLNTAWSRWASVYGVTSGFSFEPRTKTLLTCTSTASNPCRIYTDANGYTHSTVGTTLTPYVRTLRVRTSSPASASAVEVESIVTWQNAFGSLSTSSRTVWYYNAYE</sequence>
<evidence type="ECO:0000256" key="1">
    <source>
        <dbReference type="SAM" id="Phobius"/>
    </source>
</evidence>
<keyword evidence="1" id="KW-1133">Transmembrane helix</keyword>
<organism evidence="2 3">
    <name type="scientific">Candidatus Kaiserbacteria bacterium RIFCSPHIGHO2_02_FULL_49_34</name>
    <dbReference type="NCBI Taxonomy" id="1798491"/>
    <lineage>
        <taxon>Bacteria</taxon>
        <taxon>Candidatus Kaiseribacteriota</taxon>
    </lineage>
</organism>
<proteinExistence type="predicted"/>
<comment type="caution">
    <text evidence="2">The sequence shown here is derived from an EMBL/GenBank/DDBJ whole genome shotgun (WGS) entry which is preliminary data.</text>
</comment>
<feature type="transmembrane region" description="Helical" evidence="1">
    <location>
        <begin position="12"/>
        <end position="33"/>
    </location>
</feature>
<keyword evidence="1" id="KW-0472">Membrane</keyword>
<dbReference type="Pfam" id="PF07963">
    <property type="entry name" value="N_methyl"/>
    <property type="match status" value="1"/>
</dbReference>
<reference evidence="2 3" key="1">
    <citation type="journal article" date="2016" name="Nat. Commun.">
        <title>Thousands of microbial genomes shed light on interconnected biogeochemical processes in an aquifer system.</title>
        <authorList>
            <person name="Anantharaman K."/>
            <person name="Brown C.T."/>
            <person name="Hug L.A."/>
            <person name="Sharon I."/>
            <person name="Castelle C.J."/>
            <person name="Probst A.J."/>
            <person name="Thomas B.C."/>
            <person name="Singh A."/>
            <person name="Wilkins M.J."/>
            <person name="Karaoz U."/>
            <person name="Brodie E.L."/>
            <person name="Williams K.H."/>
            <person name="Hubbard S.S."/>
            <person name="Banfield J.F."/>
        </authorList>
    </citation>
    <scope>NUCLEOTIDE SEQUENCE [LARGE SCALE GENOMIC DNA]</scope>
</reference>